<dbReference type="EMBL" id="JACJLA010000001">
    <property type="protein sequence ID" value="MBM6911912.1"/>
    <property type="molecule type" value="Genomic_DNA"/>
</dbReference>
<protein>
    <submittedName>
        <fullName evidence="1">Type II toxin-antitoxin system RelE/ParE family toxin</fullName>
    </submittedName>
</protein>
<accession>A0ABS2GEI7</accession>
<sequence length="120" mass="14530">MYGIYFYEDRQGNCPIADYIEKLGKRKDKESRIKLKKIREYLKVLQQYGTRAGEPYVKHLKNRLWELRPLKDRIIFVSWVNGNYVLLHHFVKKTKKTPPREIETAMRLLDDLEKRGVNYE</sequence>
<proteinExistence type="predicted"/>
<dbReference type="RefSeq" id="WP_205087228.1">
    <property type="nucleotide sequence ID" value="NZ_JACJLA010000001.1"/>
</dbReference>
<gene>
    <name evidence="1" type="ORF">H6A01_01040</name>
</gene>
<name>A0ABS2GEI7_9FIRM</name>
<keyword evidence="2" id="KW-1185">Reference proteome</keyword>
<comment type="caution">
    <text evidence="1">The sequence shown here is derived from an EMBL/GenBank/DDBJ whole genome shotgun (WGS) entry which is preliminary data.</text>
</comment>
<evidence type="ECO:0000313" key="2">
    <source>
        <dbReference type="Proteomes" id="UP000707138"/>
    </source>
</evidence>
<evidence type="ECO:0000313" key="1">
    <source>
        <dbReference type="EMBL" id="MBM6911912.1"/>
    </source>
</evidence>
<dbReference type="Pfam" id="PF05973">
    <property type="entry name" value="Gp49"/>
    <property type="match status" value="1"/>
</dbReference>
<reference evidence="1 2" key="1">
    <citation type="journal article" date="2021" name="Sci. Rep.">
        <title>The distribution of antibiotic resistance genes in chicken gut microbiota commensals.</title>
        <authorList>
            <person name="Juricova H."/>
            <person name="Matiasovicova J."/>
            <person name="Kubasova T."/>
            <person name="Cejkova D."/>
            <person name="Rychlik I."/>
        </authorList>
    </citation>
    <scope>NUCLEOTIDE SEQUENCE [LARGE SCALE GENOMIC DNA]</scope>
    <source>
        <strain evidence="1 2">An537</strain>
    </source>
</reference>
<organism evidence="1 2">
    <name type="scientific">Veillonella magna</name>
    <dbReference type="NCBI Taxonomy" id="464322"/>
    <lineage>
        <taxon>Bacteria</taxon>
        <taxon>Bacillati</taxon>
        <taxon>Bacillota</taxon>
        <taxon>Negativicutes</taxon>
        <taxon>Veillonellales</taxon>
        <taxon>Veillonellaceae</taxon>
        <taxon>Veillonella</taxon>
    </lineage>
</organism>
<dbReference type="Proteomes" id="UP000707138">
    <property type="component" value="Unassembled WGS sequence"/>
</dbReference>
<dbReference type="InterPro" id="IPR009241">
    <property type="entry name" value="HigB-like"/>
</dbReference>